<feature type="transmembrane region" description="Helical" evidence="2">
    <location>
        <begin position="142"/>
        <end position="159"/>
    </location>
</feature>
<evidence type="ECO:0000256" key="2">
    <source>
        <dbReference type="SAM" id="Phobius"/>
    </source>
</evidence>
<dbReference type="InParanoid" id="W0RUL8"/>
<evidence type="ECO:0000256" key="1">
    <source>
        <dbReference type="SAM" id="MobiDB-lite"/>
    </source>
</evidence>
<dbReference type="EMBL" id="CP007130">
    <property type="protein sequence ID" value="AHG93258.1"/>
    <property type="molecule type" value="Genomic_DNA"/>
</dbReference>
<name>W0RUL8_9BACT</name>
<evidence type="ECO:0008006" key="5">
    <source>
        <dbReference type="Google" id="ProtNLM"/>
    </source>
</evidence>
<dbReference type="HOGENOM" id="CLU_1029583_0_0_0"/>
<feature type="region of interest" description="Disordered" evidence="1">
    <location>
        <begin position="232"/>
        <end position="252"/>
    </location>
</feature>
<gene>
    <name evidence="3" type="ORF">J421_5723</name>
</gene>
<feature type="transmembrane region" description="Helical" evidence="2">
    <location>
        <begin position="171"/>
        <end position="191"/>
    </location>
</feature>
<organism evidence="3 4">
    <name type="scientific">Gemmatirosa kalamazoonensis</name>
    <dbReference type="NCBI Taxonomy" id="861299"/>
    <lineage>
        <taxon>Bacteria</taxon>
        <taxon>Pseudomonadati</taxon>
        <taxon>Gemmatimonadota</taxon>
        <taxon>Gemmatimonadia</taxon>
        <taxon>Gemmatimonadales</taxon>
        <taxon>Gemmatimonadaceae</taxon>
        <taxon>Gemmatirosa</taxon>
    </lineage>
</organism>
<dbReference type="KEGG" id="gba:J421_5723"/>
<feature type="transmembrane region" description="Helical" evidence="2">
    <location>
        <begin position="85"/>
        <end position="105"/>
    </location>
</feature>
<feature type="transmembrane region" description="Helical" evidence="2">
    <location>
        <begin position="197"/>
        <end position="223"/>
    </location>
</feature>
<evidence type="ECO:0000313" key="4">
    <source>
        <dbReference type="Proteomes" id="UP000019151"/>
    </source>
</evidence>
<keyword evidence="2" id="KW-0812">Transmembrane</keyword>
<keyword evidence="3" id="KW-0614">Plasmid</keyword>
<evidence type="ECO:0000313" key="3">
    <source>
        <dbReference type="EMBL" id="AHG93258.1"/>
    </source>
</evidence>
<reference evidence="3 4" key="1">
    <citation type="journal article" date="2014" name="Genome Announc.">
        <title>Genome Sequence and Methylome of Soil Bacterium Gemmatirosa kalamazoonensis KBS708T, a Member of the Rarely Cultivated Gemmatimonadetes Phylum.</title>
        <authorList>
            <person name="Debruyn J.M."/>
            <person name="Radosevich M."/>
            <person name="Wommack K.E."/>
            <person name="Polson S.W."/>
            <person name="Hauser L.J."/>
            <person name="Fawaz M.N."/>
            <person name="Korlach J."/>
            <person name="Tsai Y.C."/>
        </authorList>
    </citation>
    <scope>NUCLEOTIDE SEQUENCE [LARGE SCALE GENOMIC DNA]</scope>
    <source>
        <strain evidence="3 4">KBS708</strain>
        <plasmid evidence="4">Plasmid 2</plasmid>
    </source>
</reference>
<keyword evidence="2" id="KW-1133">Transmembrane helix</keyword>
<accession>W0RUL8</accession>
<geneLocation type="plasmid" evidence="3 4">
    <name>2</name>
</geneLocation>
<dbReference type="Proteomes" id="UP000019151">
    <property type="component" value="Plasmid 2"/>
</dbReference>
<dbReference type="OrthoDB" id="9925802at2"/>
<keyword evidence="4" id="KW-1185">Reference proteome</keyword>
<dbReference type="AlphaFoldDB" id="W0RUL8"/>
<proteinExistence type="predicted"/>
<dbReference type="RefSeq" id="WP_025414564.1">
    <property type="nucleotide sequence ID" value="NZ_CP007130.1"/>
</dbReference>
<protein>
    <recommendedName>
        <fullName evidence="5">DUF4386 family protein</fullName>
    </recommendedName>
</protein>
<feature type="transmembrane region" description="Helical" evidence="2">
    <location>
        <begin position="54"/>
        <end position="73"/>
    </location>
</feature>
<keyword evidence="2" id="KW-0472">Membrane</keyword>
<sequence>MTPRRALSASAWVALAGTLASGPLGLWLVAATHPQPAWRDADTFARAFHPVQSVPFFCGFALVGGMVALIGCLHAAAPEALRPRAAVALALSAAFAAMVFANYAVQTTLVPALVRDASPGARAVLGTLTMANPRSLGWALEMWGYAVLGAATWLAAPVLRSAAPGRWSHTAAVLLVWNGPLSVATAVLTALRPGWVLGGVGLAAFGVWNALVVAMTLAAALAARERRPLLRNTGASARADPSGGLTRTAVDVHDRAEPPAADTIRRSLLL</sequence>